<dbReference type="EMBL" id="JAACJM010000024">
    <property type="protein sequence ID" value="KAF5366152.1"/>
    <property type="molecule type" value="Genomic_DNA"/>
</dbReference>
<dbReference type="Pfam" id="PF12937">
    <property type="entry name" value="F-box-like"/>
    <property type="match status" value="1"/>
</dbReference>
<evidence type="ECO:0000256" key="1">
    <source>
        <dbReference type="SAM" id="MobiDB-lite"/>
    </source>
</evidence>
<dbReference type="AlphaFoldDB" id="A0A8H5GJL7"/>
<evidence type="ECO:0000313" key="3">
    <source>
        <dbReference type="EMBL" id="KAF5366152.1"/>
    </source>
</evidence>
<organism evidence="3 4">
    <name type="scientific">Tetrapyrgos nigripes</name>
    <dbReference type="NCBI Taxonomy" id="182062"/>
    <lineage>
        <taxon>Eukaryota</taxon>
        <taxon>Fungi</taxon>
        <taxon>Dikarya</taxon>
        <taxon>Basidiomycota</taxon>
        <taxon>Agaricomycotina</taxon>
        <taxon>Agaricomycetes</taxon>
        <taxon>Agaricomycetidae</taxon>
        <taxon>Agaricales</taxon>
        <taxon>Marasmiineae</taxon>
        <taxon>Marasmiaceae</taxon>
        <taxon>Tetrapyrgos</taxon>
    </lineage>
</organism>
<evidence type="ECO:0000313" key="4">
    <source>
        <dbReference type="Proteomes" id="UP000559256"/>
    </source>
</evidence>
<feature type="domain" description="F-box" evidence="2">
    <location>
        <begin position="87"/>
        <end position="146"/>
    </location>
</feature>
<name>A0A8H5GJL7_9AGAR</name>
<reference evidence="3 4" key="1">
    <citation type="journal article" date="2020" name="ISME J.">
        <title>Uncovering the hidden diversity of litter-decomposition mechanisms in mushroom-forming fungi.</title>
        <authorList>
            <person name="Floudas D."/>
            <person name="Bentzer J."/>
            <person name="Ahren D."/>
            <person name="Johansson T."/>
            <person name="Persson P."/>
            <person name="Tunlid A."/>
        </authorList>
    </citation>
    <scope>NUCLEOTIDE SEQUENCE [LARGE SCALE GENOMIC DNA]</scope>
    <source>
        <strain evidence="3 4">CBS 291.85</strain>
    </source>
</reference>
<dbReference type="Gene3D" id="1.20.1280.50">
    <property type="match status" value="1"/>
</dbReference>
<dbReference type="Proteomes" id="UP000559256">
    <property type="component" value="Unassembled WGS sequence"/>
</dbReference>
<comment type="caution">
    <text evidence="3">The sequence shown here is derived from an EMBL/GenBank/DDBJ whole genome shotgun (WGS) entry which is preliminary data.</text>
</comment>
<sequence length="716" mass="79553">MRIPSPCFSPPNEDNVEAKSQHLSRSLAPASAPFQDTPVFTPPLSHKVFSGTTVLANDSRRRSSTASSPSLRPVVVSETKPLSPLSISNLPVEMLLEIFKWACPAESPLSTENTTGPRAPPVIILSQVCKHWRAVIHEACILWQHLLVAPRAGRTALRCPVAEWLSRVGNHLPIDVHITDVNLGRDFTPPTSYPEFQCACPRLAALNQWLVHVPGPTACLGKNLILDELLPHLLIFSSSFRSLRTHLPAWSYIPKSGSLGLLQHAPLELPKLQSLDLTFSYMGWDYSEIKLNRHKRLYDEAFVDNVSNTFSVAPELKFVRIAFDGVNDRRCEMYESDDYRGGNYRTGLEILDLPYHQLATLYLENVTTTEPSEMRRILAAGVNLETVSLTIGWQDGSEDLYTDFDHKTYDKYSFGIWNLVEQDDDVDGVGLSDNVPEGMRRIPPPVPPTLTNIPDPDATLGGTVSVAQLTKLKSLRVTLQGTGGAAMFLRGFSFPALEELIIVHAIRIPHEAIDIATGASDTNGDRISSVKARTRQQLIERVRASLYPYDVLGSSLLYSQHLSSSFSSLRSLRLENLQGVNATHLLQFVKGVGASLNTLYIQYCPNVDLGVFAEGMSELDDNGLGVLAPNLQTFHFEADLTHSGGNPNDIVNMLARRICPTSPRTACADDDHRTMSRVTSIAIRFFGRKDFTEDSRKHLWKFQAFHKVKVKAKCWP</sequence>
<gene>
    <name evidence="3" type="ORF">D9758_005779</name>
</gene>
<dbReference type="InterPro" id="IPR001810">
    <property type="entry name" value="F-box_dom"/>
</dbReference>
<accession>A0A8H5GJL7</accession>
<protein>
    <recommendedName>
        <fullName evidence="2">F-box domain-containing protein</fullName>
    </recommendedName>
</protein>
<dbReference type="InterPro" id="IPR036047">
    <property type="entry name" value="F-box-like_dom_sf"/>
</dbReference>
<keyword evidence="4" id="KW-1185">Reference proteome</keyword>
<dbReference type="OrthoDB" id="3270987at2759"/>
<proteinExistence type="predicted"/>
<evidence type="ECO:0000259" key="2">
    <source>
        <dbReference type="Pfam" id="PF12937"/>
    </source>
</evidence>
<feature type="region of interest" description="Disordered" evidence="1">
    <location>
        <begin position="1"/>
        <end position="41"/>
    </location>
</feature>
<dbReference type="SUPFAM" id="SSF81383">
    <property type="entry name" value="F-box domain"/>
    <property type="match status" value="1"/>
</dbReference>